<sequence length="239" mass="27363">MKKKLAKRIALILLFFAIACMELGAQPFKIGEKLTYTVKLFLFSVGEQIFEVKEIVQINGQLTYHLSSSVETSGWANLFLSYNQRLESFVDVDTLYPCQIRSYAQEGDSPPKDIIVQIDQKKGVAFIENRTIQKKWERELSTTTLDITSLIYWLRNQELKVGQIFSFLLLEDTSLRPIKIEVVKKEKVGNDLAFLCSEVDSGKIKIWFSADKNRLPLRIETDVTIGTLTSKLVKIEDSQ</sequence>
<dbReference type="Pfam" id="PF11306">
    <property type="entry name" value="DUF3108"/>
    <property type="match status" value="1"/>
</dbReference>
<comment type="caution">
    <text evidence="1">The sequence shown here is derived from an EMBL/GenBank/DDBJ whole genome shotgun (WGS) entry which is preliminary data.</text>
</comment>
<dbReference type="EMBL" id="LAZR01004469">
    <property type="protein sequence ID" value="KKN08336.1"/>
    <property type="molecule type" value="Genomic_DNA"/>
</dbReference>
<dbReference type="InterPro" id="IPR021457">
    <property type="entry name" value="DUF3108"/>
</dbReference>
<proteinExistence type="predicted"/>
<evidence type="ECO:0008006" key="2">
    <source>
        <dbReference type="Google" id="ProtNLM"/>
    </source>
</evidence>
<gene>
    <name evidence="1" type="ORF">LCGC14_1057750</name>
</gene>
<organism evidence="1">
    <name type="scientific">marine sediment metagenome</name>
    <dbReference type="NCBI Taxonomy" id="412755"/>
    <lineage>
        <taxon>unclassified sequences</taxon>
        <taxon>metagenomes</taxon>
        <taxon>ecological metagenomes</taxon>
    </lineage>
</organism>
<protein>
    <recommendedName>
        <fullName evidence="2">DUF3108 domain-containing protein</fullName>
    </recommendedName>
</protein>
<dbReference type="PROSITE" id="PS51257">
    <property type="entry name" value="PROKAR_LIPOPROTEIN"/>
    <property type="match status" value="1"/>
</dbReference>
<reference evidence="1" key="1">
    <citation type="journal article" date="2015" name="Nature">
        <title>Complex archaea that bridge the gap between prokaryotes and eukaryotes.</title>
        <authorList>
            <person name="Spang A."/>
            <person name="Saw J.H."/>
            <person name="Jorgensen S.L."/>
            <person name="Zaremba-Niedzwiedzka K."/>
            <person name="Martijn J."/>
            <person name="Lind A.E."/>
            <person name="van Eijk R."/>
            <person name="Schleper C."/>
            <person name="Guy L."/>
            <person name="Ettema T.J."/>
        </authorList>
    </citation>
    <scope>NUCLEOTIDE SEQUENCE</scope>
</reference>
<evidence type="ECO:0000313" key="1">
    <source>
        <dbReference type="EMBL" id="KKN08336.1"/>
    </source>
</evidence>
<name>A0A0F9Q525_9ZZZZ</name>
<accession>A0A0F9Q525</accession>
<dbReference type="AlphaFoldDB" id="A0A0F9Q525"/>